<evidence type="ECO:0000256" key="11">
    <source>
        <dbReference type="PROSITE-ProRule" id="PRU01360"/>
    </source>
</evidence>
<evidence type="ECO:0000256" key="6">
    <source>
        <dbReference type="ARBA" id="ARBA00023004"/>
    </source>
</evidence>
<keyword evidence="14" id="KW-0675">Receptor</keyword>
<evidence type="ECO:0000256" key="10">
    <source>
        <dbReference type="ARBA" id="ARBA00023237"/>
    </source>
</evidence>
<dbReference type="PROSITE" id="PS52016">
    <property type="entry name" value="TONB_DEPENDENT_REC_3"/>
    <property type="match status" value="1"/>
</dbReference>
<dbReference type="AlphaFoldDB" id="A0A084E1T6"/>
<dbReference type="PANTHER" id="PTHR32552:SF81">
    <property type="entry name" value="TONB-DEPENDENT OUTER MEMBRANE RECEPTOR"/>
    <property type="match status" value="1"/>
</dbReference>
<evidence type="ECO:0000256" key="7">
    <source>
        <dbReference type="ARBA" id="ARBA00023065"/>
    </source>
</evidence>
<evidence type="ECO:0000313" key="15">
    <source>
        <dbReference type="Proteomes" id="UP000028534"/>
    </source>
</evidence>
<evidence type="ECO:0000256" key="4">
    <source>
        <dbReference type="ARBA" id="ARBA00022496"/>
    </source>
</evidence>
<comment type="subcellular location">
    <subcellularLocation>
        <location evidence="1 11">Cell outer membrane</location>
        <topology evidence="1 11">Multi-pass membrane protein</topology>
    </subcellularLocation>
</comment>
<sequence>MKTHRNSHFHSEVYRPVNIPRGRRRKLLLGGCAALLAWPVAAQAAEGSDAAQDIDANQNAASSTDAFNDAAIVVTASRRREENVQDVPIAITALSAEAIERRGDYTLSQIQHQVPTLQVFSFNPRNTNINIRGLGSNVALTNDGLENGVGIYIDNVYYGRVGQSQFDLVDLQQIEVLRGPQGTLFGKNTTSGSVAKIVKLEHAWRRLDGRNDDGFQVAPFPG</sequence>
<gene>
    <name evidence="14" type="ORF">CP98_05362</name>
</gene>
<dbReference type="PANTHER" id="PTHR32552">
    <property type="entry name" value="FERRICHROME IRON RECEPTOR-RELATED"/>
    <property type="match status" value="1"/>
</dbReference>
<dbReference type="InterPro" id="IPR012910">
    <property type="entry name" value="Plug_dom"/>
</dbReference>
<protein>
    <submittedName>
        <fullName evidence="14">Putative TonB-dependent receptor</fullName>
    </submittedName>
</protein>
<dbReference type="eggNOG" id="COG1629">
    <property type="taxonomic scope" value="Bacteria"/>
</dbReference>
<feature type="chain" id="PRO_5001774032" evidence="12">
    <location>
        <begin position="45"/>
        <end position="222"/>
    </location>
</feature>
<accession>A0A084E1T6</accession>
<dbReference type="SUPFAM" id="SSF56935">
    <property type="entry name" value="Porins"/>
    <property type="match status" value="1"/>
</dbReference>
<evidence type="ECO:0000256" key="3">
    <source>
        <dbReference type="ARBA" id="ARBA00022452"/>
    </source>
</evidence>
<dbReference type="EMBL" id="JGVR01000096">
    <property type="protein sequence ID" value="KEZ11928.1"/>
    <property type="molecule type" value="Genomic_DNA"/>
</dbReference>
<feature type="domain" description="TonB-dependent receptor plug" evidence="13">
    <location>
        <begin position="84"/>
        <end position="192"/>
    </location>
</feature>
<keyword evidence="7" id="KW-0406">Ion transport</keyword>
<feature type="signal peptide" evidence="12">
    <location>
        <begin position="1"/>
        <end position="44"/>
    </location>
</feature>
<keyword evidence="4" id="KW-0410">Iron transport</keyword>
<organism evidence="14 15">
    <name type="scientific">Sphingobium yanoikuyae</name>
    <name type="common">Sphingomonas yanoikuyae</name>
    <dbReference type="NCBI Taxonomy" id="13690"/>
    <lineage>
        <taxon>Bacteria</taxon>
        <taxon>Pseudomonadati</taxon>
        <taxon>Pseudomonadota</taxon>
        <taxon>Alphaproteobacteria</taxon>
        <taxon>Sphingomonadales</taxon>
        <taxon>Sphingomonadaceae</taxon>
        <taxon>Sphingobium</taxon>
    </lineage>
</organism>
<name>A0A084E1T6_SPHYA</name>
<proteinExistence type="inferred from homology"/>
<reference evidence="14 15" key="1">
    <citation type="submission" date="2014-03" db="EMBL/GenBank/DDBJ databases">
        <title>Genome sequence of Sphingobium yanoikuyae B1.</title>
        <authorList>
            <person name="Gan H.M."/>
            <person name="Gan H.Y."/>
            <person name="Savka M.A."/>
        </authorList>
    </citation>
    <scope>NUCLEOTIDE SEQUENCE [LARGE SCALE GENOMIC DNA]</scope>
    <source>
        <strain evidence="14 15">B1</strain>
    </source>
</reference>
<evidence type="ECO:0000256" key="9">
    <source>
        <dbReference type="ARBA" id="ARBA00023136"/>
    </source>
</evidence>
<keyword evidence="2 11" id="KW-0813">Transport</keyword>
<keyword evidence="6" id="KW-0408">Iron</keyword>
<evidence type="ECO:0000256" key="8">
    <source>
        <dbReference type="ARBA" id="ARBA00023077"/>
    </source>
</evidence>
<comment type="caution">
    <text evidence="14">The sequence shown here is derived from an EMBL/GenBank/DDBJ whole genome shotgun (WGS) entry which is preliminary data.</text>
</comment>
<keyword evidence="12" id="KW-0732">Signal</keyword>
<evidence type="ECO:0000256" key="12">
    <source>
        <dbReference type="SAM" id="SignalP"/>
    </source>
</evidence>
<dbReference type="Gene3D" id="2.40.170.20">
    <property type="entry name" value="TonB-dependent receptor, beta-barrel domain"/>
    <property type="match status" value="1"/>
</dbReference>
<evidence type="ECO:0000259" key="13">
    <source>
        <dbReference type="Pfam" id="PF07715"/>
    </source>
</evidence>
<dbReference type="GO" id="GO:0009279">
    <property type="term" value="C:cell outer membrane"/>
    <property type="evidence" value="ECO:0007669"/>
    <property type="project" value="UniProtKB-SubCell"/>
</dbReference>
<comment type="similarity">
    <text evidence="11">Belongs to the TonB-dependent receptor family.</text>
</comment>
<dbReference type="GO" id="GO:0006826">
    <property type="term" value="P:iron ion transport"/>
    <property type="evidence" value="ECO:0007669"/>
    <property type="project" value="UniProtKB-KW"/>
</dbReference>
<dbReference type="InterPro" id="IPR036942">
    <property type="entry name" value="Beta-barrel_TonB_sf"/>
</dbReference>
<dbReference type="PATRIC" id="fig|13690.10.peg.5574"/>
<dbReference type="Pfam" id="PF07715">
    <property type="entry name" value="Plug"/>
    <property type="match status" value="1"/>
</dbReference>
<evidence type="ECO:0000256" key="5">
    <source>
        <dbReference type="ARBA" id="ARBA00022692"/>
    </source>
</evidence>
<evidence type="ECO:0000256" key="2">
    <source>
        <dbReference type="ARBA" id="ARBA00022448"/>
    </source>
</evidence>
<keyword evidence="5 11" id="KW-0812">Transmembrane</keyword>
<keyword evidence="8" id="KW-0798">TonB box</keyword>
<keyword evidence="10 11" id="KW-0998">Cell outer membrane</keyword>
<evidence type="ECO:0000313" key="14">
    <source>
        <dbReference type="EMBL" id="KEZ11928.1"/>
    </source>
</evidence>
<dbReference type="eggNOG" id="COG1961">
    <property type="taxonomic scope" value="Bacteria"/>
</dbReference>
<dbReference type="Proteomes" id="UP000028534">
    <property type="component" value="Unassembled WGS sequence"/>
</dbReference>
<keyword evidence="9 11" id="KW-0472">Membrane</keyword>
<dbReference type="RefSeq" id="WP_080727391.1">
    <property type="nucleotide sequence ID" value="NZ_JGVR01000096.1"/>
</dbReference>
<evidence type="ECO:0000256" key="1">
    <source>
        <dbReference type="ARBA" id="ARBA00004571"/>
    </source>
</evidence>
<dbReference type="InterPro" id="IPR039426">
    <property type="entry name" value="TonB-dep_rcpt-like"/>
</dbReference>
<keyword evidence="3 11" id="KW-1134">Transmembrane beta strand</keyword>